<feature type="transmembrane region" description="Helical" evidence="1">
    <location>
        <begin position="594"/>
        <end position="616"/>
    </location>
</feature>
<evidence type="ECO:0000256" key="2">
    <source>
        <dbReference type="SAM" id="SignalP"/>
    </source>
</evidence>
<feature type="transmembrane region" description="Helical" evidence="1">
    <location>
        <begin position="312"/>
        <end position="333"/>
    </location>
</feature>
<organism evidence="5 6">
    <name type="scientific">Nephila pilipes</name>
    <name type="common">Giant wood spider</name>
    <name type="synonym">Nephila maculata</name>
    <dbReference type="NCBI Taxonomy" id="299642"/>
    <lineage>
        <taxon>Eukaryota</taxon>
        <taxon>Metazoa</taxon>
        <taxon>Ecdysozoa</taxon>
        <taxon>Arthropoda</taxon>
        <taxon>Chelicerata</taxon>
        <taxon>Arachnida</taxon>
        <taxon>Araneae</taxon>
        <taxon>Araneomorphae</taxon>
        <taxon>Entelegynae</taxon>
        <taxon>Araneoidea</taxon>
        <taxon>Nephilidae</taxon>
        <taxon>Nephila</taxon>
    </lineage>
</organism>
<dbReference type="PANTHER" id="PTHR11161">
    <property type="entry name" value="O-ACYLTRANSFERASE"/>
    <property type="match status" value="1"/>
</dbReference>
<feature type="transmembrane region" description="Helical" evidence="1">
    <location>
        <begin position="449"/>
        <end position="474"/>
    </location>
</feature>
<dbReference type="Proteomes" id="UP000887013">
    <property type="component" value="Unassembled WGS sequence"/>
</dbReference>
<feature type="transmembrane region" description="Helical" evidence="1">
    <location>
        <begin position="157"/>
        <end position="182"/>
    </location>
</feature>
<dbReference type="PANTHER" id="PTHR11161:SF0">
    <property type="entry name" value="O-ACYLTRANSFERASE LIKE PROTEIN"/>
    <property type="match status" value="1"/>
</dbReference>
<dbReference type="EMBL" id="BMAW01104361">
    <property type="protein sequence ID" value="GFT13903.1"/>
    <property type="molecule type" value="Genomic_DNA"/>
</dbReference>
<dbReference type="AlphaFoldDB" id="A0A8X6NHN9"/>
<feature type="transmembrane region" description="Helical" evidence="1">
    <location>
        <begin position="402"/>
        <end position="422"/>
    </location>
</feature>
<evidence type="ECO:0000313" key="6">
    <source>
        <dbReference type="Proteomes" id="UP000887013"/>
    </source>
</evidence>
<comment type="caution">
    <text evidence="5">The sequence shown here is derived from an EMBL/GenBank/DDBJ whole genome shotgun (WGS) entry which is preliminary data.</text>
</comment>
<dbReference type="Pfam" id="PF20146">
    <property type="entry name" value="NRF"/>
    <property type="match status" value="1"/>
</dbReference>
<keyword evidence="6" id="KW-1185">Reference proteome</keyword>
<dbReference type="Pfam" id="PF01757">
    <property type="entry name" value="Acyl_transf_3"/>
    <property type="match status" value="1"/>
</dbReference>
<name>A0A8X6NHN9_NEPPI</name>
<dbReference type="InterPro" id="IPR006621">
    <property type="entry name" value="Nose-resist-to-fluoxetine_N"/>
</dbReference>
<protein>
    <submittedName>
        <fullName evidence="5">Nose resistant to fluoxetine protein 6</fullName>
    </submittedName>
</protein>
<feature type="transmembrane region" description="Helical" evidence="1">
    <location>
        <begin position="272"/>
        <end position="292"/>
    </location>
</feature>
<feature type="domain" description="Nose resistant-to-fluoxetine protein N-terminal" evidence="4">
    <location>
        <begin position="73"/>
        <end position="149"/>
    </location>
</feature>
<evidence type="ECO:0000313" key="5">
    <source>
        <dbReference type="EMBL" id="GFT13903.1"/>
    </source>
</evidence>
<keyword evidence="1" id="KW-0472">Membrane</keyword>
<sequence length="684" mass="78412">MIAFLNLLFLITLSTPTKADLFEVPNIPENRTDVLESWIKLDKTLKGGTQSLIKSLMPMVLESSSKLNLSSECVKECFQLVAGLKSLKKWAFSFVDATGKSFDGILSGTMTSFGEFDQCLETVVHIKQKDDIPIQATEKLHVDAEVAHCETKQKERLLLRIQIFAIICISFLACLVFLGTWIEAHSVSKSDHSKLYRILLSFSMISNFKRLFNTKTSMENFSCIQGMRVFTTSWIVIAHVYFCGAYFRMFYRTVFHGHAAAKEPIVQMIVNGSEAVDTFLFMAGMLVCYFTVKLVKIQKKKFHFGLFVLHRLWRIIPVYYFILLCATLVPLMGSGPAFHDVMSKFVYPCFRYWWRNALFIHNFYDTTNACMLHTWYISVDLQLYLLSLVVVLPILWSKRIGIFLNILIVVISVVYSGIVTHLNNLQPTITVMHVDIEEQLNDERGTNLFYLYAYANVLSRAGPYFIGVLTGYILVTKPDIKIPKKILVVGWILAALSSASVVFATGFWYRVHRPSAFETLLYAAFYKVAFTGGVAWMTFCCITGHGGIINKILSWKVWRPMGKLTFLIYLIHPILQVSYIANFRTIQEFTHIQLILQGFGYFVMSMLLAVICNLLVESPFANLEKIIFNMEFKREEKEETKEKINLGFENDIITIKMQKITQESPIEKDLDYKDIVQTKIIDQS</sequence>
<evidence type="ECO:0000259" key="4">
    <source>
        <dbReference type="Pfam" id="PF20146"/>
    </source>
</evidence>
<feature type="signal peptide" evidence="2">
    <location>
        <begin position="1"/>
        <end position="19"/>
    </location>
</feature>
<feature type="chain" id="PRO_5036479033" evidence="2">
    <location>
        <begin position="20"/>
        <end position="684"/>
    </location>
</feature>
<accession>A0A8X6NHN9</accession>
<feature type="domain" description="Acyltransferase 3" evidence="3">
    <location>
        <begin position="223"/>
        <end position="612"/>
    </location>
</feature>
<feature type="transmembrane region" description="Helical" evidence="1">
    <location>
        <begin position="376"/>
        <end position="395"/>
    </location>
</feature>
<evidence type="ECO:0000256" key="1">
    <source>
        <dbReference type="SAM" id="Phobius"/>
    </source>
</evidence>
<feature type="transmembrane region" description="Helical" evidence="1">
    <location>
        <begin position="564"/>
        <end position="582"/>
    </location>
</feature>
<keyword evidence="1" id="KW-1133">Transmembrane helix</keyword>
<proteinExistence type="predicted"/>
<dbReference type="InterPro" id="IPR052728">
    <property type="entry name" value="O2_lipid_transport_reg"/>
</dbReference>
<dbReference type="InterPro" id="IPR002656">
    <property type="entry name" value="Acyl_transf_3_dom"/>
</dbReference>
<feature type="transmembrane region" description="Helical" evidence="1">
    <location>
        <begin position="521"/>
        <end position="543"/>
    </location>
</feature>
<feature type="transmembrane region" description="Helical" evidence="1">
    <location>
        <begin position="232"/>
        <end position="251"/>
    </location>
</feature>
<gene>
    <name evidence="5" type="primary">nrf-6_23</name>
    <name evidence="5" type="ORF">NPIL_460221</name>
</gene>
<dbReference type="GO" id="GO:0016747">
    <property type="term" value="F:acyltransferase activity, transferring groups other than amino-acyl groups"/>
    <property type="evidence" value="ECO:0007669"/>
    <property type="project" value="InterPro"/>
</dbReference>
<keyword evidence="2" id="KW-0732">Signal</keyword>
<keyword evidence="1" id="KW-0812">Transmembrane</keyword>
<evidence type="ECO:0000259" key="3">
    <source>
        <dbReference type="Pfam" id="PF01757"/>
    </source>
</evidence>
<reference evidence="5" key="1">
    <citation type="submission" date="2020-08" db="EMBL/GenBank/DDBJ databases">
        <title>Multicomponent nature underlies the extraordinary mechanical properties of spider dragline silk.</title>
        <authorList>
            <person name="Kono N."/>
            <person name="Nakamura H."/>
            <person name="Mori M."/>
            <person name="Yoshida Y."/>
            <person name="Ohtoshi R."/>
            <person name="Malay A.D."/>
            <person name="Moran D.A.P."/>
            <person name="Tomita M."/>
            <person name="Numata K."/>
            <person name="Arakawa K."/>
        </authorList>
    </citation>
    <scope>NUCLEOTIDE SEQUENCE</scope>
</reference>
<dbReference type="OrthoDB" id="6430164at2759"/>
<feature type="transmembrane region" description="Helical" evidence="1">
    <location>
        <begin position="486"/>
        <end position="509"/>
    </location>
</feature>